<feature type="compositionally biased region" description="Low complexity" evidence="1">
    <location>
        <begin position="311"/>
        <end position="329"/>
    </location>
</feature>
<evidence type="ECO:0000256" key="2">
    <source>
        <dbReference type="SAM" id="Phobius"/>
    </source>
</evidence>
<feature type="compositionally biased region" description="Basic residues" evidence="1">
    <location>
        <begin position="503"/>
        <end position="513"/>
    </location>
</feature>
<feature type="compositionally biased region" description="Low complexity" evidence="1">
    <location>
        <begin position="240"/>
        <end position="300"/>
    </location>
</feature>
<sequence length="2110" mass="215671">MQRLAPLRAKAQLAELTPGIRAKPASKVRDATTRLEYAVLIPKSAIPDLVTLLDEDSSFTVPAGASYGRDIGHPHPVQRAGSLRLTAVGLCKAGLFAVTLPHGAAFELGRYQANLEAGGETYTLDVRRMSRRQGGQQPGGPCAAAGGAAAPGGAAPGATGAAAAGGAAWGRGDATGAAATSGEAQGRGGMTGGSAAAGAAQGHRGAAGAAAAGESAQGRGGTVGGAAAGGSAGDRGGTPLGRAAAGGAAQGRRGAAGAPAAGRATPAPVDAAGTSAAGGTARGRMGAAGAHAARGAQQGRKSAAGASTVDGAAQGRAGAAGAPAAGSARQGRKGPLRPTIGVRLRRSAGAAGASGTGGATRRRGQQRRPAAAAPAAATAARADGPSAVQGSGAAPSGTPRGGGGRGASSRRQHSGSRSHSRTRRDRSNSRGRSITSRGASRSRGRSRSRSPGRSHTHTRSHARSRRSSSASRGTNGGASGKLGGSHRGASADNSGERVDHRTRSGRVFRRRAGRVPAGDGSTLTGDGRTSSNAPRPGDGAGDGGWSVVPSRRRQRSASPGAEPAKRQALPEQAQVKLRLASQQLRLGGWYAWWGPADSSRTGGVAILIRASLISRGVVTPATPPALDPAAASRLLLLPLAWGGHSLVLASVYLPSGDPAAQRRFIADHLAPAATLPGLKVWAGDYNFVCNAAIDTLHRGGRLLDPGTTSLFASTCASPVDSFRHLHPTRRSFTFINHMGASRIDRIMLSPELLSSLRACAHVPGRPSDHRLVVATLAPVDGAVSPGPGLRRLSDAYLAFPDLRRSLLDWNRGACAAAPEAPAPLLRWFVAYKRDLVRTVGRLNRIARGRILEETAEEAAARAAEAAALAVVEAGGPDAAQAAAAAVAARSAAAAAAQRAVARHARAARLQWLRTRETASPAITRLVRPPGGAARIAAIRRPDGSVCDSLPEIPTHIVDYWRRISAAVATDPDACDRVLAALAAFGRRCTDEDAVRLGADTVSSAEVEAALAAAPAGSTPGRDGIPAELYRELGGPTARVLARVFTASLAAGAPPRGFLDGVITCFSKPGDPLQPSSYRPITLLGTDYRTLARVLARRLIPVFSNVIHPAQTAFLPGRRIADNVLLLQLLPELMRVAESGGPGGGGGGGGGGAAGSTADADRGVVAFLDFYKAYDTLDRNFLYRCLAVMGVGSGFLAWVKLLLTGTRSAALANGYLSAFVLIIAGVRQGCPLAPPLYLAPAQALFAYLDRAGFGVSWADIRLVATAFADDAAPFLRRMANVPGFLAAMETFRAASGQRLNLDKVELLPIGARRRATPAPTRAVAAGLAAGGAAAGNMAAHGVAATSVAAAGGMAAGGAAAGGAVAGGGPGTSHSGGGILAAGGAVPSRAGAVWAAAGVVVTGGVTAGGSAAGAGGAVAAPAPPNTVAMAHGLRVVSHSRTLGVVFYDLPLGTAAAQGAPSLSPAIGTLGTLCGLPLTAFGRGFCASSYAVSRVLYHMEFAGLPPQTVLADFLKTLVRFVDRRIIVATPQGAGRARPPGLPSDCVALPPRDGGFGLLPVVEHVRARHAVLAVRWLQHMHGSAAGTYVPPWTAAATALVQQLHTAAHPLCVLTMQRAAGGVGPAADGCAIFGQPVAATCPALVRLLGALSYLPPVTILRPAVLVPGPWCFALPLWGNPVLPCAAGLQAGGLERDFPALMALPGLLTLGTAVRCWEALAAVRQLVASKPAGALGPRLARRCTIQYKRSVLRPILRITDMARVPPELQSGPDAAAQFSALLARVPAAWRVAASATLHAPGGAASAPPAPQVWLLLAQSLGWRHGAADVPLLTLTVKQATQLQLAPAYDALRVRHLAFIQEAYSGAAPPAEAIHALRAALARLWALVWEPRHKEPLWRLAVNGFTGFGMLAAWAADGRVEKCPCGTQMTAGARVHHFWDCVVAEALRDVMREHANVDITRNQLWLVQAPPGLSQAVWDIVCLAAVAALEYGRQRLYACRDAADRTAEVAVVRRIGVEVIADFWSRLAAFVSCSASVLLWLRRATQSATSSSPSCRAAPALALFAEHHDFTPWSLRDLAWVARLLAGRPRPHGFAMLLAGRSLLPGSQWRVAERLFR</sequence>
<feature type="compositionally biased region" description="Basic residues" evidence="1">
    <location>
        <begin position="440"/>
        <end position="466"/>
    </location>
</feature>
<feature type="compositionally biased region" description="Low complexity" evidence="1">
    <location>
        <begin position="193"/>
        <end position="217"/>
    </location>
</feature>
<dbReference type="PANTHER" id="PTHR48447">
    <property type="entry name" value="REVERSE TRANSCRIPTASE ZINC-BINDING DOMAIN-CONTAINING PROTEIN"/>
    <property type="match status" value="1"/>
</dbReference>
<keyword evidence="5" id="KW-1185">Reference proteome</keyword>
<dbReference type="Proteomes" id="UP000006906">
    <property type="component" value="Chromosome 11"/>
</dbReference>
<dbReference type="EMBL" id="CM008972">
    <property type="protein sequence ID" value="PNW76752.1"/>
    <property type="molecule type" value="Genomic_DNA"/>
</dbReference>
<keyword evidence="2" id="KW-0472">Membrane</keyword>
<dbReference type="PROSITE" id="PS50878">
    <property type="entry name" value="RT_POL"/>
    <property type="match status" value="1"/>
</dbReference>
<evidence type="ECO:0000313" key="5">
    <source>
        <dbReference type="Proteomes" id="UP000006906"/>
    </source>
</evidence>
<dbReference type="GO" id="GO:0003824">
    <property type="term" value="F:catalytic activity"/>
    <property type="evidence" value="ECO:0007669"/>
    <property type="project" value="InterPro"/>
</dbReference>
<dbReference type="KEGG" id="cre:CHLRE_11g472226v5"/>
<feature type="compositionally biased region" description="Gly residues" evidence="1">
    <location>
        <begin position="474"/>
        <end position="486"/>
    </location>
</feature>
<evidence type="ECO:0000259" key="3">
    <source>
        <dbReference type="PROSITE" id="PS50878"/>
    </source>
</evidence>
<dbReference type="GeneID" id="5725107"/>
<accession>A0A2K3D894</accession>
<dbReference type="SUPFAM" id="SSF56219">
    <property type="entry name" value="DNase I-like"/>
    <property type="match status" value="1"/>
</dbReference>
<evidence type="ECO:0000313" key="4">
    <source>
        <dbReference type="EMBL" id="PNW76752.1"/>
    </source>
</evidence>
<feature type="compositionally biased region" description="Basic residues" evidence="1">
    <location>
        <begin position="408"/>
        <end position="424"/>
    </location>
</feature>
<proteinExistence type="predicted"/>
<feature type="domain" description="Reverse transcriptase" evidence="3">
    <location>
        <begin position="1046"/>
        <end position="1328"/>
    </location>
</feature>
<dbReference type="Pfam" id="PF00078">
    <property type="entry name" value="RVT_1"/>
    <property type="match status" value="1"/>
</dbReference>
<dbReference type="Gramene" id="PNW76752">
    <property type="protein sequence ID" value="PNW76752"/>
    <property type="gene ID" value="CHLRE_11g472226v5"/>
</dbReference>
<dbReference type="PANTHER" id="PTHR48447:SF1">
    <property type="entry name" value="REVERSE TRANSCRIPTASE ZINC-BINDING DOMAIN-CONTAINING PROTEIN"/>
    <property type="match status" value="1"/>
</dbReference>
<reference evidence="4 5" key="1">
    <citation type="journal article" date="2007" name="Science">
        <title>The Chlamydomonas genome reveals the evolution of key animal and plant functions.</title>
        <authorList>
            <person name="Merchant S.S."/>
            <person name="Prochnik S.E."/>
            <person name="Vallon O."/>
            <person name="Harris E.H."/>
            <person name="Karpowicz S.J."/>
            <person name="Witman G.B."/>
            <person name="Terry A."/>
            <person name="Salamov A."/>
            <person name="Fritz-Laylin L.K."/>
            <person name="Marechal-Drouard L."/>
            <person name="Marshall W.F."/>
            <person name="Qu L.H."/>
            <person name="Nelson D.R."/>
            <person name="Sanderfoot A.A."/>
            <person name="Spalding M.H."/>
            <person name="Kapitonov V.V."/>
            <person name="Ren Q."/>
            <person name="Ferris P."/>
            <person name="Lindquist E."/>
            <person name="Shapiro H."/>
            <person name="Lucas S.M."/>
            <person name="Grimwood J."/>
            <person name="Schmutz J."/>
            <person name="Cardol P."/>
            <person name="Cerutti H."/>
            <person name="Chanfreau G."/>
            <person name="Chen C.L."/>
            <person name="Cognat V."/>
            <person name="Croft M.T."/>
            <person name="Dent R."/>
            <person name="Dutcher S."/>
            <person name="Fernandez E."/>
            <person name="Fukuzawa H."/>
            <person name="Gonzalez-Ballester D."/>
            <person name="Gonzalez-Halphen D."/>
            <person name="Hallmann A."/>
            <person name="Hanikenne M."/>
            <person name="Hippler M."/>
            <person name="Inwood W."/>
            <person name="Jabbari K."/>
            <person name="Kalanon M."/>
            <person name="Kuras R."/>
            <person name="Lefebvre P.A."/>
            <person name="Lemaire S.D."/>
            <person name="Lobanov A.V."/>
            <person name="Lohr M."/>
            <person name="Manuell A."/>
            <person name="Meier I."/>
            <person name="Mets L."/>
            <person name="Mittag M."/>
            <person name="Mittelmeier T."/>
            <person name="Moroney J.V."/>
            <person name="Moseley J."/>
            <person name="Napoli C."/>
            <person name="Nedelcu A.M."/>
            <person name="Niyogi K."/>
            <person name="Novoselov S.V."/>
            <person name="Paulsen I.T."/>
            <person name="Pazour G."/>
            <person name="Purton S."/>
            <person name="Ral J.P."/>
            <person name="Riano-Pachon D.M."/>
            <person name="Riekhof W."/>
            <person name="Rymarquis L."/>
            <person name="Schroda M."/>
            <person name="Stern D."/>
            <person name="Umen J."/>
            <person name="Willows R."/>
            <person name="Wilson N."/>
            <person name="Zimmer S.L."/>
            <person name="Allmer J."/>
            <person name="Balk J."/>
            <person name="Bisova K."/>
            <person name="Chen C.J."/>
            <person name="Elias M."/>
            <person name="Gendler K."/>
            <person name="Hauser C."/>
            <person name="Lamb M.R."/>
            <person name="Ledford H."/>
            <person name="Long J.C."/>
            <person name="Minagawa J."/>
            <person name="Page M.D."/>
            <person name="Pan J."/>
            <person name="Pootakham W."/>
            <person name="Roje S."/>
            <person name="Rose A."/>
            <person name="Stahlberg E."/>
            <person name="Terauchi A.M."/>
            <person name="Yang P."/>
            <person name="Ball S."/>
            <person name="Bowler C."/>
            <person name="Dieckmann C.L."/>
            <person name="Gladyshev V.N."/>
            <person name="Green P."/>
            <person name="Jorgensen R."/>
            <person name="Mayfield S."/>
            <person name="Mueller-Roeber B."/>
            <person name="Rajamani S."/>
            <person name="Sayre R.T."/>
            <person name="Brokstein P."/>
            <person name="Dubchak I."/>
            <person name="Goodstein D."/>
            <person name="Hornick L."/>
            <person name="Huang Y.W."/>
            <person name="Jhaveri J."/>
            <person name="Luo Y."/>
            <person name="Martinez D."/>
            <person name="Ngau W.C."/>
            <person name="Otillar B."/>
            <person name="Poliakov A."/>
            <person name="Porter A."/>
            <person name="Szajkowski L."/>
            <person name="Werner G."/>
            <person name="Zhou K."/>
            <person name="Grigoriev I.V."/>
            <person name="Rokhsar D.S."/>
            <person name="Grossman A.R."/>
        </authorList>
    </citation>
    <scope>NUCLEOTIDE SEQUENCE [LARGE SCALE GENOMIC DNA]</scope>
    <source>
        <strain evidence="5">CC-503</strain>
    </source>
</reference>
<organism evidence="4 5">
    <name type="scientific">Chlamydomonas reinhardtii</name>
    <name type="common">Chlamydomonas smithii</name>
    <dbReference type="NCBI Taxonomy" id="3055"/>
    <lineage>
        <taxon>Eukaryota</taxon>
        <taxon>Viridiplantae</taxon>
        <taxon>Chlorophyta</taxon>
        <taxon>core chlorophytes</taxon>
        <taxon>Chlorophyceae</taxon>
        <taxon>CS clade</taxon>
        <taxon>Chlamydomonadales</taxon>
        <taxon>Chlamydomonadaceae</taxon>
        <taxon>Chlamydomonas</taxon>
    </lineage>
</organism>
<gene>
    <name evidence="4" type="ORF">CHLRE_11g472226v5</name>
</gene>
<keyword evidence="2" id="KW-1133">Transmembrane helix</keyword>
<dbReference type="STRING" id="3055.A0A2K3D894"/>
<feature type="compositionally biased region" description="Polar residues" evidence="1">
    <location>
        <begin position="521"/>
        <end position="532"/>
    </location>
</feature>
<feature type="transmembrane region" description="Helical" evidence="2">
    <location>
        <begin position="1209"/>
        <end position="1225"/>
    </location>
</feature>
<protein>
    <recommendedName>
        <fullName evidence="3">Reverse transcriptase domain-containing protein</fullName>
    </recommendedName>
</protein>
<feature type="compositionally biased region" description="Low complexity" evidence="1">
    <location>
        <begin position="133"/>
        <end position="184"/>
    </location>
</feature>
<feature type="compositionally biased region" description="Low complexity" evidence="1">
    <location>
        <begin position="367"/>
        <end position="398"/>
    </location>
</feature>
<dbReference type="OrthoDB" id="545224at2759"/>
<keyword evidence="2" id="KW-0812">Transmembrane</keyword>
<feature type="transmembrane region" description="Helical" evidence="2">
    <location>
        <begin position="1180"/>
        <end position="1202"/>
    </location>
</feature>
<feature type="compositionally biased region" description="Low complexity" evidence="1">
    <location>
        <begin position="430"/>
        <end position="439"/>
    </location>
</feature>
<dbReference type="InterPro" id="IPR000477">
    <property type="entry name" value="RT_dom"/>
</dbReference>
<dbReference type="InParanoid" id="A0A2K3D894"/>
<evidence type="ECO:0000256" key="1">
    <source>
        <dbReference type="SAM" id="MobiDB-lite"/>
    </source>
</evidence>
<dbReference type="CDD" id="cd01650">
    <property type="entry name" value="RT_nLTR_like"/>
    <property type="match status" value="1"/>
</dbReference>
<feature type="region of interest" description="Disordered" evidence="1">
    <location>
        <begin position="131"/>
        <end position="570"/>
    </location>
</feature>
<dbReference type="InterPro" id="IPR036691">
    <property type="entry name" value="Endo/exonu/phosph_ase_sf"/>
</dbReference>
<dbReference type="Gene3D" id="3.60.10.10">
    <property type="entry name" value="Endonuclease/exonuclease/phosphatase"/>
    <property type="match status" value="1"/>
</dbReference>
<name>A0A2K3D894_CHLRE</name>
<feature type="compositionally biased region" description="Gly residues" evidence="1">
    <location>
        <begin position="218"/>
        <end position="239"/>
    </location>
</feature>
<dbReference type="RefSeq" id="XP_042919609.1">
    <property type="nucleotide sequence ID" value="XM_043067604.1"/>
</dbReference>